<reference evidence="1" key="1">
    <citation type="journal article" date="2015" name="Nature">
        <title>Complex archaea that bridge the gap between prokaryotes and eukaryotes.</title>
        <authorList>
            <person name="Spang A."/>
            <person name="Saw J.H."/>
            <person name="Jorgensen S.L."/>
            <person name="Zaremba-Niedzwiedzka K."/>
            <person name="Martijn J."/>
            <person name="Lind A.E."/>
            <person name="van Eijk R."/>
            <person name="Schleper C."/>
            <person name="Guy L."/>
            <person name="Ettema T.J."/>
        </authorList>
    </citation>
    <scope>NUCLEOTIDE SEQUENCE</scope>
</reference>
<evidence type="ECO:0000313" key="1">
    <source>
        <dbReference type="EMBL" id="KKM87366.1"/>
    </source>
</evidence>
<accession>A0A0F9LJG8</accession>
<protein>
    <submittedName>
        <fullName evidence="1">Uncharacterized protein</fullName>
    </submittedName>
</protein>
<dbReference type="EMBL" id="LAZR01007109">
    <property type="protein sequence ID" value="KKM87366.1"/>
    <property type="molecule type" value="Genomic_DNA"/>
</dbReference>
<name>A0A0F9LJG8_9ZZZZ</name>
<comment type="caution">
    <text evidence="1">The sequence shown here is derived from an EMBL/GenBank/DDBJ whole genome shotgun (WGS) entry which is preliminary data.</text>
</comment>
<dbReference type="AlphaFoldDB" id="A0A0F9LJG8"/>
<proteinExistence type="predicted"/>
<gene>
    <name evidence="1" type="ORF">LCGC14_1269560</name>
</gene>
<sequence length="109" mass="13068">MNREDCIEYTIEHYPELAKKGWLYYTSQRRDLKDSDKEGWAREEDILRYTKGWNTTHVSFAIWLNSVREDGTFNRNYYPVFVKTTKKKTLIDLGAIVLPKISIWELMDI</sequence>
<organism evidence="1">
    <name type="scientific">marine sediment metagenome</name>
    <dbReference type="NCBI Taxonomy" id="412755"/>
    <lineage>
        <taxon>unclassified sequences</taxon>
        <taxon>metagenomes</taxon>
        <taxon>ecological metagenomes</taxon>
    </lineage>
</organism>